<comment type="caution">
    <text evidence="1">The sequence shown here is derived from an EMBL/GenBank/DDBJ whole genome shotgun (WGS) entry which is preliminary data.</text>
</comment>
<proteinExistence type="predicted"/>
<evidence type="ECO:0000313" key="1">
    <source>
        <dbReference type="EMBL" id="MCS5737038.1"/>
    </source>
</evidence>
<reference evidence="1" key="1">
    <citation type="submission" date="2022-08" db="EMBL/GenBank/DDBJ databases">
        <authorList>
            <person name="Deng Y."/>
            <person name="Han X.-F."/>
            <person name="Zhang Y.-Q."/>
        </authorList>
    </citation>
    <scope>NUCLEOTIDE SEQUENCE</scope>
    <source>
        <strain evidence="1">CPCC 203386</strain>
    </source>
</reference>
<gene>
    <name evidence="1" type="ORF">N1032_25250</name>
</gene>
<evidence type="ECO:0000313" key="2">
    <source>
        <dbReference type="Proteomes" id="UP001165586"/>
    </source>
</evidence>
<name>A0ABT2HAP6_9MICO</name>
<keyword evidence="2" id="KW-1185">Reference proteome</keyword>
<protein>
    <submittedName>
        <fullName evidence="1">Uncharacterized protein</fullName>
    </submittedName>
</protein>
<organism evidence="1 2">
    <name type="scientific">Herbiconiux daphne</name>
    <dbReference type="NCBI Taxonomy" id="2970914"/>
    <lineage>
        <taxon>Bacteria</taxon>
        <taxon>Bacillati</taxon>
        <taxon>Actinomycetota</taxon>
        <taxon>Actinomycetes</taxon>
        <taxon>Micrococcales</taxon>
        <taxon>Microbacteriaceae</taxon>
        <taxon>Herbiconiux</taxon>
    </lineage>
</organism>
<dbReference type="RefSeq" id="WP_259543330.1">
    <property type="nucleotide sequence ID" value="NZ_JANLCJ010000359.1"/>
</dbReference>
<dbReference type="EMBL" id="JANLCJ010000359">
    <property type="protein sequence ID" value="MCS5737038.1"/>
    <property type="molecule type" value="Genomic_DNA"/>
</dbReference>
<sequence length="116" mass="12852">AREKAKHFFKDNPKRLHATLRSIDVMEAGLKNRASNPGAHWSTWINKSQLNSIEGANSYGLLSRIVDTVTGKNYDQPSVRQAFEGSEAEPAAALKQNKAKGNAVKAYRIRKTTKKA</sequence>
<dbReference type="Proteomes" id="UP001165586">
    <property type="component" value="Unassembled WGS sequence"/>
</dbReference>
<accession>A0ABT2HAP6</accession>
<feature type="non-terminal residue" evidence="1">
    <location>
        <position position="1"/>
    </location>
</feature>